<sequence length="83" mass="8943">MNNASSRRSRPHSRHRLNDPRGNSAGSLQPGGYATRLSGGSLVTDRDDQTYGLQTADGPTEAICLSDRATAEWVDPRMLGEAD</sequence>
<dbReference type="EMBL" id="NCKW01000924">
    <property type="protein sequence ID" value="POM79877.1"/>
    <property type="molecule type" value="Genomic_DNA"/>
</dbReference>
<proteinExistence type="predicted"/>
<dbReference type="Proteomes" id="UP000237271">
    <property type="component" value="Unassembled WGS sequence"/>
</dbReference>
<protein>
    <submittedName>
        <fullName evidence="2">Uncharacterized protein</fullName>
    </submittedName>
</protein>
<evidence type="ECO:0000313" key="2">
    <source>
        <dbReference type="EMBL" id="POM79877.1"/>
    </source>
</evidence>
<feature type="region of interest" description="Disordered" evidence="1">
    <location>
        <begin position="1"/>
        <end position="58"/>
    </location>
</feature>
<gene>
    <name evidence="2" type="ORF">PHPALM_2356</name>
</gene>
<accession>A0A2P4YQ00</accession>
<keyword evidence="3" id="KW-1185">Reference proteome</keyword>
<reference evidence="2 3" key="1">
    <citation type="journal article" date="2017" name="Genome Biol. Evol.">
        <title>Phytophthora megakarya and P. palmivora, closely related causal agents of cacao black pod rot, underwent increases in genome sizes and gene numbers by different mechanisms.</title>
        <authorList>
            <person name="Ali S.S."/>
            <person name="Shao J."/>
            <person name="Lary D.J."/>
            <person name="Kronmiller B."/>
            <person name="Shen D."/>
            <person name="Strem M.D."/>
            <person name="Amoako-Attah I."/>
            <person name="Akrofi A.Y."/>
            <person name="Begoude B.A."/>
            <person name="Ten Hoopen G.M."/>
            <person name="Coulibaly K."/>
            <person name="Kebe B.I."/>
            <person name="Melnick R.L."/>
            <person name="Guiltinan M.J."/>
            <person name="Tyler B.M."/>
            <person name="Meinhardt L.W."/>
            <person name="Bailey B.A."/>
        </authorList>
    </citation>
    <scope>NUCLEOTIDE SEQUENCE [LARGE SCALE GENOMIC DNA]</scope>
    <source>
        <strain evidence="3">sbr112.9</strain>
    </source>
</reference>
<comment type="caution">
    <text evidence="2">The sequence shown here is derived from an EMBL/GenBank/DDBJ whole genome shotgun (WGS) entry which is preliminary data.</text>
</comment>
<name>A0A2P4YQ00_9STRA</name>
<evidence type="ECO:0000256" key="1">
    <source>
        <dbReference type="SAM" id="MobiDB-lite"/>
    </source>
</evidence>
<dbReference type="AlphaFoldDB" id="A0A2P4YQ00"/>
<evidence type="ECO:0000313" key="3">
    <source>
        <dbReference type="Proteomes" id="UP000237271"/>
    </source>
</evidence>
<organism evidence="2 3">
    <name type="scientific">Phytophthora palmivora</name>
    <dbReference type="NCBI Taxonomy" id="4796"/>
    <lineage>
        <taxon>Eukaryota</taxon>
        <taxon>Sar</taxon>
        <taxon>Stramenopiles</taxon>
        <taxon>Oomycota</taxon>
        <taxon>Peronosporomycetes</taxon>
        <taxon>Peronosporales</taxon>
        <taxon>Peronosporaceae</taxon>
        <taxon>Phytophthora</taxon>
    </lineage>
</organism>